<name>A0A2N9L3A4_9BACT</name>
<evidence type="ECO:0000256" key="1">
    <source>
        <dbReference type="SAM" id="MobiDB-lite"/>
    </source>
</evidence>
<gene>
    <name evidence="2" type="ORF">SBA5_110051</name>
</gene>
<evidence type="ECO:0000313" key="3">
    <source>
        <dbReference type="Proteomes" id="UP000239735"/>
    </source>
</evidence>
<feature type="region of interest" description="Disordered" evidence="1">
    <location>
        <begin position="73"/>
        <end position="98"/>
    </location>
</feature>
<accession>A0A2N9L3A4</accession>
<organism evidence="2 3">
    <name type="scientific">Candidatus Sulfuritelmatomonas gaucii</name>
    <dbReference type="NCBI Taxonomy" id="2043161"/>
    <lineage>
        <taxon>Bacteria</taxon>
        <taxon>Pseudomonadati</taxon>
        <taxon>Acidobacteriota</taxon>
        <taxon>Terriglobia</taxon>
        <taxon>Terriglobales</taxon>
        <taxon>Acidobacteriaceae</taxon>
        <taxon>Candidatus Sulfuritelmatomonas</taxon>
    </lineage>
</organism>
<feature type="region of interest" description="Disordered" evidence="1">
    <location>
        <begin position="214"/>
        <end position="238"/>
    </location>
</feature>
<sequence length="282" mass="29646">MSHLPWELQLQYKGCRTRFSHATFRGSADSMRSPHTFRFASRFAPPASSLTRRQVLQGALAFAASSLLPGCGSSSPNTVTTTPPQTGNPQPTPGAPITSASLSVTATAAGSIGPAFAGLSYEKGSIIENPYLFTGANSNLIALLKLLGPSILRIGGNSVDRNVWTPNGTGQITGQIAPNDVNALAAFVKATGWQCLYGINLGGAGPNPYTSGSLTAATTTPWPRRRLPTPRPSSDPLCSASRLATSAISMDLRILAAPLGTSRPLRRCGASFGQRSWRKHRT</sequence>
<protein>
    <submittedName>
        <fullName evidence="2">Uncharacterized protein</fullName>
    </submittedName>
</protein>
<dbReference type="AlphaFoldDB" id="A0A2N9L3A4"/>
<dbReference type="EMBL" id="OKRB01000013">
    <property type="protein sequence ID" value="SPE17691.1"/>
    <property type="molecule type" value="Genomic_DNA"/>
</dbReference>
<evidence type="ECO:0000313" key="2">
    <source>
        <dbReference type="EMBL" id="SPE17691.1"/>
    </source>
</evidence>
<reference evidence="3" key="1">
    <citation type="submission" date="2018-02" db="EMBL/GenBank/DDBJ databases">
        <authorList>
            <person name="Hausmann B."/>
        </authorList>
    </citation>
    <scope>NUCLEOTIDE SEQUENCE [LARGE SCALE GENOMIC DNA]</scope>
    <source>
        <strain evidence="3">Peat soil MAG SbA5</strain>
    </source>
</reference>
<dbReference type="SUPFAM" id="SSF51445">
    <property type="entry name" value="(Trans)glycosidases"/>
    <property type="match status" value="1"/>
</dbReference>
<dbReference type="Gene3D" id="3.20.20.80">
    <property type="entry name" value="Glycosidases"/>
    <property type="match status" value="1"/>
</dbReference>
<dbReference type="Proteomes" id="UP000239735">
    <property type="component" value="Unassembled WGS sequence"/>
</dbReference>
<proteinExistence type="predicted"/>
<dbReference type="InterPro" id="IPR017853">
    <property type="entry name" value="GH"/>
</dbReference>
<feature type="compositionally biased region" description="Low complexity" evidence="1">
    <location>
        <begin position="73"/>
        <end position="89"/>
    </location>
</feature>